<dbReference type="InterPro" id="IPR003772">
    <property type="entry name" value="YceD"/>
</dbReference>
<reference evidence="1 2" key="1">
    <citation type="submission" date="2011-04" db="EMBL/GenBank/DDBJ databases">
        <title>The Genome Sequence of Clostridium citroniae WAL-19142.</title>
        <authorList>
            <consortium name="The Broad Institute Genome Sequencing Platform"/>
            <person name="Earl A."/>
            <person name="Ward D."/>
            <person name="Feldgarden M."/>
            <person name="Gevers D."/>
            <person name="Warren Y.A."/>
            <person name="Tyrrell K.L."/>
            <person name="Citron D.M."/>
            <person name="Goldstein E.J."/>
            <person name="Daigneault M."/>
            <person name="Allen-Vercoe E."/>
            <person name="Young S.K."/>
            <person name="Zeng Q."/>
            <person name="Gargeya S."/>
            <person name="Fitzgerald M."/>
            <person name="Haas B."/>
            <person name="Abouelleil A."/>
            <person name="Alvarado L."/>
            <person name="Arachchi H.M."/>
            <person name="Berlin A."/>
            <person name="Brown A."/>
            <person name="Chapman S.B."/>
            <person name="Chen Z."/>
            <person name="Dunbar C."/>
            <person name="Freedman E."/>
            <person name="Gearin G."/>
            <person name="Gellesch M."/>
            <person name="Goldberg J."/>
            <person name="Griggs A."/>
            <person name="Gujja S."/>
            <person name="Heilman E.R."/>
            <person name="Heiman D."/>
            <person name="Howarth C."/>
            <person name="Larson L."/>
            <person name="Lui A."/>
            <person name="MacDonald P.J."/>
            <person name="Mehta T."/>
            <person name="Montmayeur A."/>
            <person name="Murphy C."/>
            <person name="Neiman D."/>
            <person name="Pearson M."/>
            <person name="Priest M."/>
            <person name="Roberts A."/>
            <person name="Saif S."/>
            <person name="Shea T."/>
            <person name="Shenoy N."/>
            <person name="Sisk P."/>
            <person name="Stolte C."/>
            <person name="Sykes S."/>
            <person name="White J."/>
            <person name="Yandava C."/>
            <person name="Wortman J."/>
            <person name="Nusbaum C."/>
            <person name="Birren B."/>
        </authorList>
    </citation>
    <scope>NUCLEOTIDE SEQUENCE [LARGE SCALE GENOMIC DNA]</scope>
    <source>
        <strain evidence="1 2">WAL-19142</strain>
    </source>
</reference>
<dbReference type="GeneID" id="93166181"/>
<dbReference type="EMBL" id="ADLK01000027">
    <property type="protein sequence ID" value="KMW17337.1"/>
    <property type="molecule type" value="Genomic_DNA"/>
</dbReference>
<dbReference type="Proteomes" id="UP000037392">
    <property type="component" value="Unassembled WGS sequence"/>
</dbReference>
<dbReference type="OrthoDB" id="9790372at2"/>
<dbReference type="RefSeq" id="WP_007870803.1">
    <property type="nucleotide sequence ID" value="NZ_KQ235880.1"/>
</dbReference>
<gene>
    <name evidence="1" type="ORF">HMPREF9470_03526</name>
</gene>
<dbReference type="Pfam" id="PF02620">
    <property type="entry name" value="YceD"/>
    <property type="match status" value="1"/>
</dbReference>
<organism evidence="1 2">
    <name type="scientific">[Clostridium] citroniae WAL-19142</name>
    <dbReference type="NCBI Taxonomy" id="742734"/>
    <lineage>
        <taxon>Bacteria</taxon>
        <taxon>Bacillati</taxon>
        <taxon>Bacillota</taxon>
        <taxon>Clostridia</taxon>
        <taxon>Lachnospirales</taxon>
        <taxon>Lachnospiraceae</taxon>
        <taxon>Enterocloster</taxon>
    </lineage>
</organism>
<evidence type="ECO:0000313" key="1">
    <source>
        <dbReference type="EMBL" id="KMW17337.1"/>
    </source>
</evidence>
<proteinExistence type="predicted"/>
<dbReference type="PATRIC" id="fig|742734.4.peg.3782"/>
<evidence type="ECO:0008006" key="3">
    <source>
        <dbReference type="Google" id="ProtNLM"/>
    </source>
</evidence>
<comment type="caution">
    <text evidence="1">The sequence shown here is derived from an EMBL/GenBank/DDBJ whole genome shotgun (WGS) entry which is preliminary data.</text>
</comment>
<protein>
    <recommendedName>
        <fullName evidence="3">DUF177 domain-containing protein</fullName>
    </recommendedName>
</protein>
<accession>A0A0J9BWI9</accession>
<sequence>MLINLSELFPVEGKSKTYTQELDMTQFQAPDGTYEIVEKQPVTLVITNRGDKILTVTGEADLSLEMPCGRCLEPVKVPFHLEIDQELDMNRTEEERVEALDEQFYINGYNLDVDQLVGNELTLNLPMKVLCSEDCQGISNRYGTNPGSGEGDCDDSPLDPRMSVIQDIFKQLKEV</sequence>
<name>A0A0J9BWI9_9FIRM</name>
<dbReference type="AlphaFoldDB" id="A0A0J9BWI9"/>
<evidence type="ECO:0000313" key="2">
    <source>
        <dbReference type="Proteomes" id="UP000037392"/>
    </source>
</evidence>